<proteinExistence type="predicted"/>
<sequence length="219" mass="26037">MKKIDKSTILSSNYKEWLDSLGEEHPKYNSSNNKYYNDIKMSLLYCQKGLCAYTEELLCDLDLITKDNWDDEKYITDLKEKDLVNGDLEHFDESIKRKQAWLWDNLFFVQGDINRKIKCSKSIQEILKPDAPHYDPNIYLEFDYKRNRFIANSNLDIKVQEDVDCMIITLGLNANAFKRKRQIKKLVEALKYDIELEEPHEYITSWNMTLKQLKENNNA</sequence>
<accession>A0A1W1BWS8</accession>
<organism evidence="1">
    <name type="scientific">hydrothermal vent metagenome</name>
    <dbReference type="NCBI Taxonomy" id="652676"/>
    <lineage>
        <taxon>unclassified sequences</taxon>
        <taxon>metagenomes</taxon>
        <taxon>ecological metagenomes</taxon>
    </lineage>
</organism>
<dbReference type="EMBL" id="FPHG01000034">
    <property type="protein sequence ID" value="SFV57986.1"/>
    <property type="molecule type" value="Genomic_DNA"/>
</dbReference>
<reference evidence="1" key="1">
    <citation type="submission" date="2016-10" db="EMBL/GenBank/DDBJ databases">
        <authorList>
            <person name="de Groot N.N."/>
        </authorList>
    </citation>
    <scope>NUCLEOTIDE SEQUENCE</scope>
</reference>
<dbReference type="AlphaFoldDB" id="A0A1W1BWS8"/>
<evidence type="ECO:0000313" key="1">
    <source>
        <dbReference type="EMBL" id="SFV57986.1"/>
    </source>
</evidence>
<protein>
    <submittedName>
        <fullName evidence="1">Uncharacterized protein</fullName>
    </submittedName>
</protein>
<name>A0A1W1BWS8_9ZZZZ</name>
<gene>
    <name evidence="1" type="ORF">MNB_SV-9-511</name>
</gene>